<gene>
    <name evidence="1" type="ORF">AYI68_g7927</name>
</gene>
<accession>A0A1R0GMC8</accession>
<keyword evidence="2" id="KW-1185">Reference proteome</keyword>
<proteinExistence type="predicted"/>
<protein>
    <submittedName>
        <fullName evidence="1">Uncharacterized protein</fullName>
    </submittedName>
</protein>
<sequence length="138" mass="15230">MKMVEEKYKLICPCCGLKTPETTDHILIECYRWNSIRNRTTGRCMPSSIKNSREVSFISSNEVHLELVGKILGGGSKIFFSQLRAGAAGQNIELETAKFSDGIRVARLTILEGISESPAPLNQFPVGTEPLERQMGVG</sequence>
<comment type="caution">
    <text evidence="1">The sequence shown here is derived from an EMBL/GenBank/DDBJ whole genome shotgun (WGS) entry which is preliminary data.</text>
</comment>
<evidence type="ECO:0000313" key="1">
    <source>
        <dbReference type="EMBL" id="OLY78037.1"/>
    </source>
</evidence>
<evidence type="ECO:0000313" key="2">
    <source>
        <dbReference type="Proteomes" id="UP000187455"/>
    </source>
</evidence>
<dbReference type="Proteomes" id="UP000187455">
    <property type="component" value="Unassembled WGS sequence"/>
</dbReference>
<organism evidence="1 2">
    <name type="scientific">Smittium mucronatum</name>
    <dbReference type="NCBI Taxonomy" id="133383"/>
    <lineage>
        <taxon>Eukaryota</taxon>
        <taxon>Fungi</taxon>
        <taxon>Fungi incertae sedis</taxon>
        <taxon>Zoopagomycota</taxon>
        <taxon>Kickxellomycotina</taxon>
        <taxon>Harpellomycetes</taxon>
        <taxon>Harpellales</taxon>
        <taxon>Legeriomycetaceae</taxon>
        <taxon>Smittium</taxon>
    </lineage>
</organism>
<dbReference type="OrthoDB" id="5585372at2759"/>
<dbReference type="EMBL" id="LSSL01007353">
    <property type="protein sequence ID" value="OLY78037.1"/>
    <property type="molecule type" value="Genomic_DNA"/>
</dbReference>
<dbReference type="STRING" id="133383.A0A1R0GMC8"/>
<name>A0A1R0GMC8_9FUNG</name>
<dbReference type="AlphaFoldDB" id="A0A1R0GMC8"/>
<reference evidence="1 2" key="1">
    <citation type="journal article" date="2016" name="Mol. Biol. Evol.">
        <title>Genome-Wide Survey of Gut Fungi (Harpellales) Reveals the First Horizontally Transferred Ubiquitin Gene from a Mosquito Host.</title>
        <authorList>
            <person name="Wang Y."/>
            <person name="White M.M."/>
            <person name="Kvist S."/>
            <person name="Moncalvo J.M."/>
        </authorList>
    </citation>
    <scope>NUCLEOTIDE SEQUENCE [LARGE SCALE GENOMIC DNA]</scope>
    <source>
        <strain evidence="1 2">ALG-7-W6</strain>
    </source>
</reference>